<dbReference type="PANTHER" id="PTHR10357">
    <property type="entry name" value="ALPHA-AMYLASE FAMILY MEMBER"/>
    <property type="match status" value="1"/>
</dbReference>
<dbReference type="InParanoid" id="A0A146G4T8"/>
<dbReference type="Gene3D" id="3.20.20.80">
    <property type="entry name" value="Glycosidases"/>
    <property type="match status" value="1"/>
</dbReference>
<comment type="caution">
    <text evidence="3">The sequence shown here is derived from an EMBL/GenBank/DDBJ whole genome shotgun (WGS) entry which is preliminary data.</text>
</comment>
<name>A0A146G4T8_TERSA</name>
<dbReference type="STRING" id="690879.TSACC_21029"/>
<dbReference type="RefSeq" id="WP_075078459.1">
    <property type="nucleotide sequence ID" value="NZ_BDCO01000002.1"/>
</dbReference>
<dbReference type="GO" id="GO:0004556">
    <property type="term" value="F:alpha-amylase activity"/>
    <property type="evidence" value="ECO:0007669"/>
    <property type="project" value="TreeGrafter"/>
</dbReference>
<dbReference type="EMBL" id="BDCO01000002">
    <property type="protein sequence ID" value="GAT32630.1"/>
    <property type="molecule type" value="Genomic_DNA"/>
</dbReference>
<dbReference type="SMART" id="SM00642">
    <property type="entry name" value="Aamy"/>
    <property type="match status" value="1"/>
</dbReference>
<evidence type="ECO:0000313" key="3">
    <source>
        <dbReference type="EMBL" id="GAT32630.1"/>
    </source>
</evidence>
<dbReference type="Gene3D" id="3.90.400.10">
    <property type="entry name" value="Oligo-1,6-glucosidase, Domain 2"/>
    <property type="match status" value="1"/>
</dbReference>
<dbReference type="AlphaFoldDB" id="A0A146G4T8"/>
<dbReference type="InterPro" id="IPR006047">
    <property type="entry name" value="GH13_cat_dom"/>
</dbReference>
<dbReference type="PANTHER" id="PTHR10357:SF179">
    <property type="entry name" value="NEUTRAL AND BASIC AMINO ACID TRANSPORT PROTEIN RBAT"/>
    <property type="match status" value="1"/>
</dbReference>
<dbReference type="CDD" id="cd11348">
    <property type="entry name" value="AmyAc_2"/>
    <property type="match status" value="1"/>
</dbReference>
<organism evidence="3 4">
    <name type="scientific">Terrimicrobium sacchariphilum</name>
    <dbReference type="NCBI Taxonomy" id="690879"/>
    <lineage>
        <taxon>Bacteria</taxon>
        <taxon>Pseudomonadati</taxon>
        <taxon>Verrucomicrobiota</taxon>
        <taxon>Terrimicrobiia</taxon>
        <taxon>Terrimicrobiales</taxon>
        <taxon>Terrimicrobiaceae</taxon>
        <taxon>Terrimicrobium</taxon>
    </lineage>
</organism>
<evidence type="ECO:0000259" key="2">
    <source>
        <dbReference type="SMART" id="SM00642"/>
    </source>
</evidence>
<evidence type="ECO:0000256" key="1">
    <source>
        <dbReference type="ARBA" id="ARBA00008061"/>
    </source>
</evidence>
<accession>A0A146G4T8</accession>
<dbReference type="Pfam" id="PF00128">
    <property type="entry name" value="Alpha-amylase"/>
    <property type="match status" value="2"/>
</dbReference>
<dbReference type="OrthoDB" id="9805159at2"/>
<evidence type="ECO:0000313" key="4">
    <source>
        <dbReference type="Proteomes" id="UP000076023"/>
    </source>
</evidence>
<dbReference type="GO" id="GO:0009313">
    <property type="term" value="P:oligosaccharide catabolic process"/>
    <property type="evidence" value="ECO:0007669"/>
    <property type="project" value="TreeGrafter"/>
</dbReference>
<comment type="similarity">
    <text evidence="1">Belongs to the glycosyl hydrolase 13 family.</text>
</comment>
<feature type="domain" description="Glycosyl hydrolase family 13 catalytic" evidence="2">
    <location>
        <begin position="16"/>
        <end position="444"/>
    </location>
</feature>
<dbReference type="SUPFAM" id="SSF51445">
    <property type="entry name" value="(Trans)glycosidases"/>
    <property type="match status" value="1"/>
</dbReference>
<dbReference type="InterPro" id="IPR045857">
    <property type="entry name" value="O16G_dom_2"/>
</dbReference>
<proteinExistence type="inferred from homology"/>
<keyword evidence="3" id="KW-0808">Transferase</keyword>
<dbReference type="Proteomes" id="UP000076023">
    <property type="component" value="Unassembled WGS sequence"/>
</dbReference>
<gene>
    <name evidence="3" type="ORF">TSACC_21029</name>
</gene>
<dbReference type="InterPro" id="IPR017853">
    <property type="entry name" value="GH"/>
</dbReference>
<dbReference type="GO" id="GO:0016740">
    <property type="term" value="F:transferase activity"/>
    <property type="evidence" value="ECO:0007669"/>
    <property type="project" value="UniProtKB-KW"/>
</dbReference>
<reference evidence="4" key="1">
    <citation type="journal article" date="2017" name="Genome Announc.">
        <title>Draft Genome Sequence of Terrimicrobium sacchariphilum NM-5T, a Facultative Anaerobic Soil Bacterium of the Class Spartobacteria.</title>
        <authorList>
            <person name="Qiu Y.L."/>
            <person name="Tourlousse D.M."/>
            <person name="Matsuura N."/>
            <person name="Ohashi A."/>
            <person name="Sekiguchi Y."/>
        </authorList>
    </citation>
    <scope>NUCLEOTIDE SEQUENCE [LARGE SCALE GENOMIC DNA]</scope>
    <source>
        <strain evidence="4">NM-5</strain>
    </source>
</reference>
<keyword evidence="4" id="KW-1185">Reference proteome</keyword>
<protein>
    <submittedName>
        <fullName evidence="3">Maltose alpha-D-glucosyltransferase</fullName>
    </submittedName>
</protein>
<sequence>MKRPTPKWLSTAIFYEIYPQSFRDSDGDGIGDLPGIIEKLDYIADLGCTAIWLNPCFVSPFGDAGYDVADFYRVAPRYGTNDDLVRLFREARARGIRVCLDFVAGHTSIDHPWFRESCRHEPNRYSNWYIWTRSIWDKGDPQKPMVHGHAERDGNYLANFFYFQPALNYGYARPEHPWQLPVDHPDVLAVRQEMKNILRYWLDLGADGFRVDMAMSLVKNDPDLKETMRLWRDVREMFDREYPHAALMSEWSDPEKAIPAGFHVDFMLAFGDPPAYTSLLRKEPGRDLNPVADPASHSYFDRCGQGDIREFMVPYLKHYEATKDHGFITIPTGNHDVPRLAKGRTEQEILIVFAFVMTMPGIPFIYYGDEIGMRHIDGLPSKEGGYSRTGARTPMQWDDGVNLGFSSASPEDLYLPVDASPGAPTVLSQGQKLLSRVKSLVQLRRSWRALGNGGAFRVLTSEGYPVVYQRGKGADTFVIIINPADECQPSTFLLPQVGALQQIHGDHIDVLADRDRYSVVMPPVSYGVFKVT</sequence>